<dbReference type="Gene3D" id="6.10.10.80">
    <property type="entry name" value="Small, acid-soluble spore protein, alpha/beta type-like"/>
    <property type="match status" value="1"/>
</dbReference>
<evidence type="ECO:0000256" key="2">
    <source>
        <dbReference type="ARBA" id="ARBA00005442"/>
    </source>
</evidence>
<dbReference type="EMBL" id="NUBY01000236">
    <property type="protein sequence ID" value="PEP91517.1"/>
    <property type="molecule type" value="Genomic_DNA"/>
</dbReference>
<dbReference type="AlphaFoldDB" id="A0A2A8H7G1"/>
<dbReference type="RefSeq" id="WP_098227785.1">
    <property type="nucleotide sequence ID" value="NZ_NUBY01000236.1"/>
</dbReference>
<comment type="caution">
    <text evidence="4">The sequence shown here is derived from an EMBL/GenBank/DDBJ whole genome shotgun (WGS) entry which is preliminary data.</text>
</comment>
<dbReference type="PANTHER" id="PTHR36107:SF1">
    <property type="entry name" value="SMALL, ACID-SOLUBLE SPORE PROTEIN A"/>
    <property type="match status" value="1"/>
</dbReference>
<evidence type="ECO:0000256" key="3">
    <source>
        <dbReference type="ARBA" id="ARBA00023125"/>
    </source>
</evidence>
<evidence type="ECO:0000256" key="1">
    <source>
        <dbReference type="ARBA" id="ARBA00003863"/>
    </source>
</evidence>
<accession>A0A2A8H7G1</accession>
<sequence>MPSKNIKKNVKKNVKKNTRKNHTALVQGAEPTIDRMKHEIAQEFSVKLGPNTTSRANGSVGGEITKRLVAIAKQQLNGKSK</sequence>
<proteinExistence type="inferred from homology"/>
<keyword evidence="3" id="KW-0238">DNA-binding</keyword>
<dbReference type="InterPro" id="IPR001448">
    <property type="entry name" value="SASP_alpha/beta-type"/>
</dbReference>
<dbReference type="Proteomes" id="UP000220841">
    <property type="component" value="Unassembled WGS sequence"/>
</dbReference>
<evidence type="ECO:0000313" key="4">
    <source>
        <dbReference type="EMBL" id="PEP91517.1"/>
    </source>
</evidence>
<gene>
    <name evidence="4" type="ORF">CN585_27905</name>
</gene>
<evidence type="ECO:0000313" key="5">
    <source>
        <dbReference type="Proteomes" id="UP000220841"/>
    </source>
</evidence>
<dbReference type="GO" id="GO:0003690">
    <property type="term" value="F:double-stranded DNA binding"/>
    <property type="evidence" value="ECO:0007669"/>
    <property type="project" value="InterPro"/>
</dbReference>
<dbReference type="Pfam" id="PF00269">
    <property type="entry name" value="SASP"/>
    <property type="match status" value="1"/>
</dbReference>
<comment type="similarity">
    <text evidence="2">Belongs to the alpha/beta-type SASP family.</text>
</comment>
<dbReference type="InterPro" id="IPR050847">
    <property type="entry name" value="SASP_DNA-binding"/>
</dbReference>
<dbReference type="InterPro" id="IPR018126">
    <property type="entry name" value="SASP_alpha/beta-type_CS"/>
</dbReference>
<dbReference type="InterPro" id="IPR038300">
    <property type="entry name" value="SASP_sf_alpha/beta"/>
</dbReference>
<name>A0A2A8H7G1_9BACI</name>
<organism evidence="4 5">
    <name type="scientific">Bacillus toyonensis</name>
    <dbReference type="NCBI Taxonomy" id="155322"/>
    <lineage>
        <taxon>Bacteria</taxon>
        <taxon>Bacillati</taxon>
        <taxon>Bacillota</taxon>
        <taxon>Bacilli</taxon>
        <taxon>Bacillales</taxon>
        <taxon>Bacillaceae</taxon>
        <taxon>Bacillus</taxon>
        <taxon>Bacillus cereus group</taxon>
    </lineage>
</organism>
<dbReference type="PANTHER" id="PTHR36107">
    <property type="entry name" value="SMALL, ACID-SOLUBLE SPORE PROTEIN A"/>
    <property type="match status" value="1"/>
</dbReference>
<protein>
    <submittedName>
        <fullName evidence="4">Spore protein</fullName>
    </submittedName>
</protein>
<dbReference type="PROSITE" id="PS00684">
    <property type="entry name" value="SASP_2"/>
    <property type="match status" value="1"/>
</dbReference>
<dbReference type="GO" id="GO:0006265">
    <property type="term" value="P:DNA topological change"/>
    <property type="evidence" value="ECO:0007669"/>
    <property type="project" value="InterPro"/>
</dbReference>
<reference evidence="4 5" key="1">
    <citation type="submission" date="2017-09" db="EMBL/GenBank/DDBJ databases">
        <title>Large-scale bioinformatics analysis of Bacillus genomes uncovers conserved roles of natural products in bacterial physiology.</title>
        <authorList>
            <consortium name="Agbiome Team Llc"/>
            <person name="Bleich R.M."/>
            <person name="Grubbs K.J."/>
            <person name="Santa Maria K.C."/>
            <person name="Allen S.E."/>
            <person name="Farag S."/>
            <person name="Shank E.A."/>
            <person name="Bowers A."/>
        </authorList>
    </citation>
    <scope>NUCLEOTIDE SEQUENCE [LARGE SCALE GENOMIC DNA]</scope>
    <source>
        <strain evidence="4 5">AFS021349</strain>
    </source>
</reference>
<comment type="function">
    <text evidence="1">SASP are bound to spore DNA. They are double-stranded DNA-binding proteins that cause DNA to change to an a-like conformation. They protect the DNA backbone from chemical and enzymatic cleavage and are thus involved in dormant spore's high resistance to UV light.</text>
</comment>